<dbReference type="FunFam" id="3.40.50.720:FF:000173">
    <property type="entry name" value="3-oxoacyl-[acyl-carrier protein] reductase"/>
    <property type="match status" value="1"/>
</dbReference>
<dbReference type="PRINTS" id="PR00080">
    <property type="entry name" value="SDRFAMILY"/>
</dbReference>
<name>A0A3B0SIJ7_9ZZZZ</name>
<dbReference type="InterPro" id="IPR036291">
    <property type="entry name" value="NAD(P)-bd_dom_sf"/>
</dbReference>
<keyword evidence="2 3" id="KW-0560">Oxidoreductase</keyword>
<proteinExistence type="inferred from homology"/>
<dbReference type="InterPro" id="IPR050259">
    <property type="entry name" value="SDR"/>
</dbReference>
<dbReference type="AlphaFoldDB" id="A0A3B0SIJ7"/>
<protein>
    <submittedName>
        <fullName evidence="3">3-oxoacyl-[acyl-carrier protein] reductase</fullName>
        <ecNumber evidence="3">1.1.1.100</ecNumber>
    </submittedName>
</protein>
<dbReference type="Gene3D" id="3.40.50.720">
    <property type="entry name" value="NAD(P)-binding Rossmann-like Domain"/>
    <property type="match status" value="1"/>
</dbReference>
<dbReference type="Pfam" id="PF13561">
    <property type="entry name" value="adh_short_C2"/>
    <property type="match status" value="1"/>
</dbReference>
<sequence>AETLAAAGAKVVVNDLVPEKVEEVVAEFEAAGYTVTGFAADVSVAEGAKGLIDAAVDTYGRIDILVNNVGMARDGWLAKMSEEDWDLVIQVNLKSQFLTCKAAAPHMMEQQYGRIINISSRAWLGGPGQANYAASKGAVISLTRTLALEMARYGVTANAIAPALVDTPLFRGLKEEVQERLVKTIPARRVGTPGDIGNAALFFAADESSYVTGQTLYVCGGRSLGAG</sequence>
<evidence type="ECO:0000256" key="2">
    <source>
        <dbReference type="ARBA" id="ARBA00023002"/>
    </source>
</evidence>
<dbReference type="EC" id="1.1.1.100" evidence="3"/>
<evidence type="ECO:0000313" key="3">
    <source>
        <dbReference type="EMBL" id="VAV94725.1"/>
    </source>
</evidence>
<dbReference type="PANTHER" id="PTHR42879">
    <property type="entry name" value="3-OXOACYL-(ACYL-CARRIER-PROTEIN) REDUCTASE"/>
    <property type="match status" value="1"/>
</dbReference>
<dbReference type="EMBL" id="UOEI01000132">
    <property type="protein sequence ID" value="VAV94725.1"/>
    <property type="molecule type" value="Genomic_DNA"/>
</dbReference>
<dbReference type="SUPFAM" id="SSF51735">
    <property type="entry name" value="NAD(P)-binding Rossmann-fold domains"/>
    <property type="match status" value="1"/>
</dbReference>
<dbReference type="GO" id="GO:0004316">
    <property type="term" value="F:3-oxoacyl-[acyl-carrier-protein] reductase (NADPH) activity"/>
    <property type="evidence" value="ECO:0007669"/>
    <property type="project" value="UniProtKB-EC"/>
</dbReference>
<organism evidence="3">
    <name type="scientific">hydrothermal vent metagenome</name>
    <dbReference type="NCBI Taxonomy" id="652676"/>
    <lineage>
        <taxon>unclassified sequences</taxon>
        <taxon>metagenomes</taxon>
        <taxon>ecological metagenomes</taxon>
    </lineage>
</organism>
<evidence type="ECO:0000256" key="1">
    <source>
        <dbReference type="ARBA" id="ARBA00006484"/>
    </source>
</evidence>
<dbReference type="PRINTS" id="PR00081">
    <property type="entry name" value="GDHRDH"/>
</dbReference>
<comment type="similarity">
    <text evidence="1">Belongs to the short-chain dehydrogenases/reductases (SDR) family.</text>
</comment>
<accession>A0A3B0SIJ7</accession>
<feature type="non-terminal residue" evidence="3">
    <location>
        <position position="1"/>
    </location>
</feature>
<dbReference type="PROSITE" id="PS00061">
    <property type="entry name" value="ADH_SHORT"/>
    <property type="match status" value="1"/>
</dbReference>
<gene>
    <name evidence="3" type="ORF">MNBD_ACTINO01-1447</name>
</gene>
<dbReference type="GO" id="GO:0032787">
    <property type="term" value="P:monocarboxylic acid metabolic process"/>
    <property type="evidence" value="ECO:0007669"/>
    <property type="project" value="UniProtKB-ARBA"/>
</dbReference>
<reference evidence="3" key="1">
    <citation type="submission" date="2018-06" db="EMBL/GenBank/DDBJ databases">
        <authorList>
            <person name="Zhirakovskaya E."/>
        </authorList>
    </citation>
    <scope>NUCLEOTIDE SEQUENCE</scope>
</reference>
<dbReference type="InterPro" id="IPR002347">
    <property type="entry name" value="SDR_fam"/>
</dbReference>
<dbReference type="InterPro" id="IPR020904">
    <property type="entry name" value="Sc_DH/Rdtase_CS"/>
</dbReference>
<dbReference type="PANTHER" id="PTHR42879:SF2">
    <property type="entry name" value="3-OXOACYL-[ACYL-CARRIER-PROTEIN] REDUCTASE FABG"/>
    <property type="match status" value="1"/>
</dbReference>